<dbReference type="GeneID" id="92050790"/>
<name>A0ABR1V642_9PEZI</name>
<proteinExistence type="predicted"/>
<feature type="coiled-coil region" evidence="1">
    <location>
        <begin position="47"/>
        <end position="155"/>
    </location>
</feature>
<dbReference type="Proteomes" id="UP001433268">
    <property type="component" value="Unassembled WGS sequence"/>
</dbReference>
<evidence type="ECO:0000256" key="2">
    <source>
        <dbReference type="SAM" id="MobiDB-lite"/>
    </source>
</evidence>
<protein>
    <submittedName>
        <fullName evidence="3">Uncharacterized protein</fullName>
    </submittedName>
</protein>
<keyword evidence="4" id="KW-1185">Reference proteome</keyword>
<reference evidence="3 4" key="1">
    <citation type="submission" date="2023-01" db="EMBL/GenBank/DDBJ databases">
        <title>Analysis of 21 Apiospora genomes using comparative genomics revels a genus with tremendous synthesis potential of carbohydrate active enzymes and secondary metabolites.</title>
        <authorList>
            <person name="Sorensen T."/>
        </authorList>
    </citation>
    <scope>NUCLEOTIDE SEQUENCE [LARGE SCALE GENOMIC DNA]</scope>
    <source>
        <strain evidence="3 4">CBS 114990</strain>
    </source>
</reference>
<organism evidence="3 4">
    <name type="scientific">Apiospora hydei</name>
    <dbReference type="NCBI Taxonomy" id="1337664"/>
    <lineage>
        <taxon>Eukaryota</taxon>
        <taxon>Fungi</taxon>
        <taxon>Dikarya</taxon>
        <taxon>Ascomycota</taxon>
        <taxon>Pezizomycotina</taxon>
        <taxon>Sordariomycetes</taxon>
        <taxon>Xylariomycetidae</taxon>
        <taxon>Amphisphaeriales</taxon>
        <taxon>Apiosporaceae</taxon>
        <taxon>Apiospora</taxon>
    </lineage>
</organism>
<evidence type="ECO:0000313" key="4">
    <source>
        <dbReference type="Proteomes" id="UP001433268"/>
    </source>
</evidence>
<keyword evidence="1" id="KW-0175">Coiled coil</keyword>
<accession>A0ABR1V642</accession>
<dbReference type="RefSeq" id="XP_066663422.1">
    <property type="nucleotide sequence ID" value="XM_066817730.1"/>
</dbReference>
<comment type="caution">
    <text evidence="3">The sequence shown here is derived from an EMBL/GenBank/DDBJ whole genome shotgun (WGS) entry which is preliminary data.</text>
</comment>
<sequence>MPSKRDAEDSSTASPSPKRIKPGPSAEDVSVQSICEQSELGVVKVELADAQKHIQELSDTVASLTHQKDEIVAAYRDLVVELEEDAKNKQSRNERLEEIKGRYQELVFTMEEDLIEERSEKDRLEKANAAVHNNIRHLESRYEAAQTQCEEQKCKSREALIVVDQLSIGLKAQRNAVKDLLCPQQGSKASPELPGYLNDPEVKQKILDHYEDRVDKKLEDIREKLKDE</sequence>
<gene>
    <name evidence="3" type="ORF">PG997_013416</name>
</gene>
<feature type="region of interest" description="Disordered" evidence="2">
    <location>
        <begin position="1"/>
        <end position="32"/>
    </location>
</feature>
<evidence type="ECO:0000313" key="3">
    <source>
        <dbReference type="EMBL" id="KAK8066669.1"/>
    </source>
</evidence>
<dbReference type="EMBL" id="JAQQWN010000009">
    <property type="protein sequence ID" value="KAK8066669.1"/>
    <property type="molecule type" value="Genomic_DNA"/>
</dbReference>
<evidence type="ECO:0000256" key="1">
    <source>
        <dbReference type="SAM" id="Coils"/>
    </source>
</evidence>